<evidence type="ECO:0000313" key="2">
    <source>
        <dbReference type="EMBL" id="KAI2662818.1"/>
    </source>
</evidence>
<comment type="similarity">
    <text evidence="1">Belongs to the cornifelin family.</text>
</comment>
<dbReference type="NCBIfam" id="TIGR01571">
    <property type="entry name" value="A_thal_Cys_rich"/>
    <property type="match status" value="2"/>
</dbReference>
<proteinExistence type="inferred from homology"/>
<sequence length="702" mass="78113">MERVSIPLHLRVVQSQPGPAEQDGKWSTGLCECWGDMDDCECLFNATSSECVSGCCAFWCLPFFVFKMNRAAGGCPCLPLLDCVGCGTPASLALRAAVRERDVCSDCFYGCRCYPLGVRSPVRLRDGQDFIINRMTSQQPRPFVMSHTSSQWSSGICDCCEDVAECCFSFWCFPCFACATARKHGECLCLPLLDGFGCIPPVTMAMRVSVRRRYGIQGTICNDCVYSTFCGVCVWCQMSREMNTQDILIYRMTSQQPRASNKWSSGVFSCFDKNNVKKSCLSIFCFPCVACVTSKRYGECFCLPLIDGFGLLRVSMRHRYNIEYLKGFLAYLLLLSLRMVSDVSGNGCPVIMATKIVIQQPKPLVLAPGSDQWSSGICECDNLNDCCFAFWCCPCFACITARDHGECLCLPLLDKFLNLKNIHHGKQNGDSAAQAIGSGCRIRSVDHQHLRMRQRCFSVWCFPCFACITARDHGECLCLPLLDSCGCIPPITLSMRVSTRRRYGITDSICNDCVYSYFCGPCSWCQIRREMKARLHPILLYTAANMIIQQPQFSPVVAVSSNQWSTGICGCFDECDVCCFATWLPCCFICSTASDFGEFCCLPLIDFFSCTPPVSLALRTTVRNRYGIQGGLGSDCMYVTFCNICSWCQIAREVKRRRATPMVVNAQPAVLAIPPVVVSPPRPVVTTQTTGASEELPKSYER</sequence>
<dbReference type="PANTHER" id="PTHR15907">
    <property type="entry name" value="DUF614 FAMILY PROTEIN-RELATED"/>
    <property type="match status" value="1"/>
</dbReference>
<dbReference type="Pfam" id="PF04749">
    <property type="entry name" value="PLAC8"/>
    <property type="match status" value="3"/>
</dbReference>
<reference evidence="2 3" key="1">
    <citation type="submission" date="2022-01" db="EMBL/GenBank/DDBJ databases">
        <title>A high-quality chromosome-level genome assembly of rohu carp, Labeo rohita.</title>
        <authorList>
            <person name="Arick M.A. II"/>
            <person name="Hsu C.-Y."/>
            <person name="Magbanua Z."/>
            <person name="Pechanova O."/>
            <person name="Grover C."/>
            <person name="Miller E."/>
            <person name="Thrash A."/>
            <person name="Ezzel L."/>
            <person name="Alam S."/>
            <person name="Benzie J."/>
            <person name="Hamilton M."/>
            <person name="Karsi A."/>
            <person name="Lawrence M.L."/>
            <person name="Peterson D.G."/>
        </authorList>
    </citation>
    <scope>NUCLEOTIDE SEQUENCE [LARGE SCALE GENOMIC DNA]</scope>
    <source>
        <strain evidence="3">BAU-BD-2019</strain>
        <tissue evidence="2">Blood</tissue>
    </source>
</reference>
<dbReference type="InterPro" id="IPR006461">
    <property type="entry name" value="PLAC_motif_containing"/>
</dbReference>
<evidence type="ECO:0000313" key="3">
    <source>
        <dbReference type="Proteomes" id="UP000830375"/>
    </source>
</evidence>
<organism evidence="2 3">
    <name type="scientific">Labeo rohita</name>
    <name type="common">Indian major carp</name>
    <name type="synonym">Cyprinus rohita</name>
    <dbReference type="NCBI Taxonomy" id="84645"/>
    <lineage>
        <taxon>Eukaryota</taxon>
        <taxon>Metazoa</taxon>
        <taxon>Chordata</taxon>
        <taxon>Craniata</taxon>
        <taxon>Vertebrata</taxon>
        <taxon>Euteleostomi</taxon>
        <taxon>Actinopterygii</taxon>
        <taxon>Neopterygii</taxon>
        <taxon>Teleostei</taxon>
        <taxon>Ostariophysi</taxon>
        <taxon>Cypriniformes</taxon>
        <taxon>Cyprinidae</taxon>
        <taxon>Labeoninae</taxon>
        <taxon>Labeonini</taxon>
        <taxon>Labeo</taxon>
    </lineage>
</organism>
<accession>A0ABQ8MLS3</accession>
<name>A0ABQ8MLS3_LABRO</name>
<dbReference type="EMBL" id="JACTAM010000007">
    <property type="protein sequence ID" value="KAI2662818.1"/>
    <property type="molecule type" value="Genomic_DNA"/>
</dbReference>
<evidence type="ECO:0000256" key="1">
    <source>
        <dbReference type="ARBA" id="ARBA00009024"/>
    </source>
</evidence>
<dbReference type="Proteomes" id="UP000830375">
    <property type="component" value="Unassembled WGS sequence"/>
</dbReference>
<protein>
    <recommendedName>
        <fullName evidence="4">Cornifelin-like protein</fullName>
    </recommendedName>
</protein>
<keyword evidence="3" id="KW-1185">Reference proteome</keyword>
<comment type="caution">
    <text evidence="2">The sequence shown here is derived from an EMBL/GenBank/DDBJ whole genome shotgun (WGS) entry which is preliminary data.</text>
</comment>
<evidence type="ECO:0008006" key="4">
    <source>
        <dbReference type="Google" id="ProtNLM"/>
    </source>
</evidence>
<gene>
    <name evidence="2" type="ORF">H4Q32_001769</name>
</gene>